<evidence type="ECO:0000313" key="2">
    <source>
        <dbReference type="Proteomes" id="UP000192277"/>
    </source>
</evidence>
<organism evidence="1 2">
    <name type="scientific">Niastella koreensis</name>
    <dbReference type="NCBI Taxonomy" id="354356"/>
    <lineage>
        <taxon>Bacteria</taxon>
        <taxon>Pseudomonadati</taxon>
        <taxon>Bacteroidota</taxon>
        <taxon>Chitinophagia</taxon>
        <taxon>Chitinophagales</taxon>
        <taxon>Chitinophagaceae</taxon>
        <taxon>Niastella</taxon>
    </lineage>
</organism>
<evidence type="ECO:0000313" key="1">
    <source>
        <dbReference type="EMBL" id="OQP42272.1"/>
    </source>
</evidence>
<dbReference type="EMBL" id="LWBO01000044">
    <property type="protein sequence ID" value="OQP42272.1"/>
    <property type="molecule type" value="Genomic_DNA"/>
</dbReference>
<accession>A0ABX3NQV5</accession>
<proteinExistence type="predicted"/>
<comment type="caution">
    <text evidence="1">The sequence shown here is derived from an EMBL/GenBank/DDBJ whole genome shotgun (WGS) entry which is preliminary data.</text>
</comment>
<reference evidence="1 2" key="1">
    <citation type="submission" date="2016-04" db="EMBL/GenBank/DDBJ databases">
        <authorList>
            <person name="Chen L."/>
            <person name="Zhuang W."/>
            <person name="Wang G."/>
        </authorList>
    </citation>
    <scope>NUCLEOTIDE SEQUENCE [LARGE SCALE GENOMIC DNA]</scope>
    <source>
        <strain evidence="2">GR20</strain>
    </source>
</reference>
<sequence length="67" mass="8008">MGEDSFRMRNLSFHMQKSIFPMREGLFLMRNFVLLIKWGDFSGAKTNFPREKIYFSGEIVIKRRKSS</sequence>
<protein>
    <submittedName>
        <fullName evidence="1">Uncharacterized protein</fullName>
    </submittedName>
</protein>
<dbReference type="Proteomes" id="UP000192277">
    <property type="component" value="Unassembled WGS sequence"/>
</dbReference>
<gene>
    <name evidence="1" type="ORF">A4D02_11840</name>
</gene>
<keyword evidence="2" id="KW-1185">Reference proteome</keyword>
<name>A0ABX3NQV5_9BACT</name>